<evidence type="ECO:0000313" key="3">
    <source>
        <dbReference type="Proteomes" id="UP000614216"/>
    </source>
</evidence>
<dbReference type="SUPFAM" id="SSF160719">
    <property type="entry name" value="gpW/gp25-like"/>
    <property type="match status" value="1"/>
</dbReference>
<dbReference type="Pfam" id="PF04965">
    <property type="entry name" value="GPW_gp25"/>
    <property type="match status" value="1"/>
</dbReference>
<comment type="caution">
    <text evidence="2">The sequence shown here is derived from an EMBL/GenBank/DDBJ whole genome shotgun (WGS) entry which is preliminary data.</text>
</comment>
<dbReference type="AlphaFoldDB" id="A0A937FVQ0"/>
<reference evidence="2" key="1">
    <citation type="submission" date="2021-01" db="EMBL/GenBank/DDBJ databases">
        <title>Fulvivirga kasyanovii gen. nov., sp nov., a novel member of the phylum Bacteroidetes isolated from seawater in a mussel farm.</title>
        <authorList>
            <person name="Zhao L.-H."/>
            <person name="Wang Z.-J."/>
        </authorList>
    </citation>
    <scope>NUCLEOTIDE SEQUENCE</scope>
    <source>
        <strain evidence="2">29W222</strain>
    </source>
</reference>
<sequence>MKHKKTFLGIGWKFPPTFDKKAGSVILVSEEEDIRESLRILLSTKKGERVMLPEFGCDMNHMVFESIDNNLISEMKRIISQAILYFEPRIILEDIIIDTRSQLDGILEINLVYTIRKVNKRSNMVYPFYILEGTDVRYEAKR</sequence>
<name>A0A937FVQ0_9BACT</name>
<protein>
    <submittedName>
        <fullName evidence="2">GPW/gp25 family protein</fullName>
    </submittedName>
</protein>
<evidence type="ECO:0000259" key="1">
    <source>
        <dbReference type="Pfam" id="PF04965"/>
    </source>
</evidence>
<keyword evidence="3" id="KW-1185">Reference proteome</keyword>
<feature type="domain" description="IraD/Gp25-like" evidence="1">
    <location>
        <begin position="29"/>
        <end position="119"/>
    </location>
</feature>
<organism evidence="2 3">
    <name type="scientific">Fulvivirga marina</name>
    <dbReference type="NCBI Taxonomy" id="2494733"/>
    <lineage>
        <taxon>Bacteria</taxon>
        <taxon>Pseudomonadati</taxon>
        <taxon>Bacteroidota</taxon>
        <taxon>Cytophagia</taxon>
        <taxon>Cytophagales</taxon>
        <taxon>Fulvivirgaceae</taxon>
        <taxon>Fulvivirga</taxon>
    </lineage>
</organism>
<gene>
    <name evidence="2" type="ORF">JMN32_05860</name>
</gene>
<dbReference type="InterPro" id="IPR007048">
    <property type="entry name" value="IraD/Gp25-like"/>
</dbReference>
<dbReference type="Proteomes" id="UP000614216">
    <property type="component" value="Unassembled WGS sequence"/>
</dbReference>
<dbReference type="Gene3D" id="3.10.450.40">
    <property type="match status" value="1"/>
</dbReference>
<evidence type="ECO:0000313" key="2">
    <source>
        <dbReference type="EMBL" id="MBL6445822.1"/>
    </source>
</evidence>
<accession>A0A937FVQ0</accession>
<proteinExistence type="predicted"/>
<dbReference type="RefSeq" id="WP_202855372.1">
    <property type="nucleotide sequence ID" value="NZ_JAEUGD010000019.1"/>
</dbReference>
<dbReference type="EMBL" id="JAEUGD010000019">
    <property type="protein sequence ID" value="MBL6445822.1"/>
    <property type="molecule type" value="Genomic_DNA"/>
</dbReference>